<evidence type="ECO:0000313" key="1">
    <source>
        <dbReference type="EMBL" id="KJP87383.1"/>
    </source>
</evidence>
<accession>A0A0D9QK96</accession>
<keyword evidence="2" id="KW-1185">Reference proteome</keyword>
<name>A0A0D9QK96_PLAFR</name>
<dbReference type="VEuPathDB" id="PlasmoDB:AK88_02940"/>
<organism evidence="1 2">
    <name type="scientific">Plasmodium fragile</name>
    <dbReference type="NCBI Taxonomy" id="5857"/>
    <lineage>
        <taxon>Eukaryota</taxon>
        <taxon>Sar</taxon>
        <taxon>Alveolata</taxon>
        <taxon>Apicomplexa</taxon>
        <taxon>Aconoidasida</taxon>
        <taxon>Haemosporida</taxon>
        <taxon>Plasmodiidae</taxon>
        <taxon>Plasmodium</taxon>
        <taxon>Plasmodium (Plasmodium)</taxon>
    </lineage>
</organism>
<dbReference type="GeneID" id="24268254"/>
<dbReference type="EMBL" id="KQ001675">
    <property type="protein sequence ID" value="KJP87383.1"/>
    <property type="molecule type" value="Genomic_DNA"/>
</dbReference>
<dbReference type="RefSeq" id="XP_012335986.1">
    <property type="nucleotide sequence ID" value="XM_012480563.1"/>
</dbReference>
<proteinExistence type="predicted"/>
<evidence type="ECO:0000313" key="2">
    <source>
        <dbReference type="Proteomes" id="UP000054561"/>
    </source>
</evidence>
<reference evidence="1 2" key="1">
    <citation type="submission" date="2014-03" db="EMBL/GenBank/DDBJ databases">
        <title>The Genome Sequence of Plasmodium fragile nilgiri.</title>
        <authorList>
            <consortium name="The Broad Institute Genomics Platform"/>
            <consortium name="The Broad Institute Genome Sequencing Center for Infectious Disease"/>
            <person name="Neafsey D."/>
            <person name="Duraisingh M."/>
            <person name="Young S.K."/>
            <person name="Zeng Q."/>
            <person name="Gargeya S."/>
            <person name="Abouelleil A."/>
            <person name="Alvarado L."/>
            <person name="Chapman S.B."/>
            <person name="Gainer-Dewar J."/>
            <person name="Goldberg J."/>
            <person name="Griggs A."/>
            <person name="Gujja S."/>
            <person name="Hansen M."/>
            <person name="Howarth C."/>
            <person name="Imamovic A."/>
            <person name="Larimer J."/>
            <person name="Pearson M."/>
            <person name="Poon T.W."/>
            <person name="Priest M."/>
            <person name="Roberts A."/>
            <person name="Saif S."/>
            <person name="Shea T."/>
            <person name="Sykes S."/>
            <person name="Wortman J."/>
            <person name="Nusbaum C."/>
            <person name="Birren B."/>
        </authorList>
    </citation>
    <scope>NUCLEOTIDE SEQUENCE [LARGE SCALE GENOMIC DNA]</scope>
    <source>
        <strain evidence="2">nilgiri</strain>
    </source>
</reference>
<dbReference type="AlphaFoldDB" id="A0A0D9QK96"/>
<gene>
    <name evidence="1" type="ORF">AK88_02940</name>
</gene>
<sequence length="121" mass="14658">MVIENIHMYAKIDALIKLFLEKGFLSFEHITPQVNLKKTTKYILDGKIVKIRHNYYYIQRKIRKIRILVKIKSKLIIYVSDSQQFRKKLKEIENFSFIEPRLFIITFDNLFIYNNKTSQIL</sequence>
<protein>
    <submittedName>
        <fullName evidence="1">Uncharacterized protein</fullName>
    </submittedName>
</protein>
<dbReference type="Proteomes" id="UP000054561">
    <property type="component" value="Unassembled WGS sequence"/>
</dbReference>